<proteinExistence type="inferred from homology"/>
<dbReference type="OMA" id="RYKFEAW"/>
<keyword evidence="2" id="KW-0446">Lipid-binding</keyword>
<dbReference type="STRING" id="441959.B8M8U6"/>
<name>B8M8U6_TALSN</name>
<dbReference type="GeneID" id="8102195"/>
<gene>
    <name evidence="4" type="ORF">TSTA_038200</name>
</gene>
<feature type="domain" description="ACB" evidence="3">
    <location>
        <begin position="3"/>
        <end position="93"/>
    </location>
</feature>
<dbReference type="Proteomes" id="UP000001745">
    <property type="component" value="Unassembled WGS sequence"/>
</dbReference>
<dbReference type="GO" id="GO:0000062">
    <property type="term" value="F:fatty-acyl-CoA binding"/>
    <property type="evidence" value="ECO:0007669"/>
    <property type="project" value="InterPro"/>
</dbReference>
<dbReference type="InParanoid" id="B8M8U6"/>
<dbReference type="VEuPathDB" id="FungiDB:TSTA_038200"/>
<reference evidence="5" key="1">
    <citation type="journal article" date="2015" name="Genome Announc.">
        <title>Genome sequence of the AIDS-associated pathogen Penicillium marneffei (ATCC18224) and its near taxonomic relative Talaromyces stipitatus (ATCC10500).</title>
        <authorList>
            <person name="Nierman W.C."/>
            <person name="Fedorova-Abrams N.D."/>
            <person name="Andrianopoulos A."/>
        </authorList>
    </citation>
    <scope>NUCLEOTIDE SEQUENCE [LARGE SCALE GENOMIC DNA]</scope>
    <source>
        <strain evidence="5">ATCC 10500 / CBS 375.48 / QM 6759 / NRRL 1006</strain>
    </source>
</reference>
<dbReference type="GO" id="GO:0006631">
    <property type="term" value="P:fatty acid metabolic process"/>
    <property type="evidence" value="ECO:0007669"/>
    <property type="project" value="TreeGrafter"/>
</dbReference>
<dbReference type="InterPro" id="IPR014352">
    <property type="entry name" value="FERM/acyl-CoA-bd_prot_sf"/>
</dbReference>
<dbReference type="HOGENOM" id="CLU_118853_4_1_1"/>
<dbReference type="PANTHER" id="PTHR23310">
    <property type="entry name" value="ACYL-COA-BINDING PROTEIN, ACBP"/>
    <property type="match status" value="1"/>
</dbReference>
<dbReference type="AlphaFoldDB" id="B8M8U6"/>
<dbReference type="PhylomeDB" id="B8M8U6"/>
<dbReference type="FunCoup" id="B8M8U6">
    <property type="interactions" value="411"/>
</dbReference>
<dbReference type="InterPro" id="IPR000582">
    <property type="entry name" value="Acyl-CoA-binding_protein"/>
</dbReference>
<evidence type="ECO:0000256" key="2">
    <source>
        <dbReference type="ARBA" id="ARBA00023121"/>
    </source>
</evidence>
<dbReference type="eggNOG" id="KOG0817">
    <property type="taxonomic scope" value="Eukaryota"/>
</dbReference>
<evidence type="ECO:0000259" key="3">
    <source>
        <dbReference type="PROSITE" id="PS51228"/>
    </source>
</evidence>
<evidence type="ECO:0000313" key="4">
    <source>
        <dbReference type="EMBL" id="EED20609.1"/>
    </source>
</evidence>
<keyword evidence="5" id="KW-1185">Reference proteome</keyword>
<organism evidence="4 5">
    <name type="scientific">Talaromyces stipitatus (strain ATCC 10500 / CBS 375.48 / QM 6759 / NRRL 1006)</name>
    <name type="common">Penicillium stipitatum</name>
    <dbReference type="NCBI Taxonomy" id="441959"/>
    <lineage>
        <taxon>Eukaryota</taxon>
        <taxon>Fungi</taxon>
        <taxon>Dikarya</taxon>
        <taxon>Ascomycota</taxon>
        <taxon>Pezizomycotina</taxon>
        <taxon>Eurotiomycetes</taxon>
        <taxon>Eurotiomycetidae</taxon>
        <taxon>Eurotiales</taxon>
        <taxon>Trichocomaceae</taxon>
        <taxon>Talaromyces</taxon>
        <taxon>Talaromyces sect. Talaromyces</taxon>
    </lineage>
</organism>
<dbReference type="PANTHER" id="PTHR23310:SF62">
    <property type="entry name" value="ACYL-COA BINDING PROTEIN 1, ISOFORM A"/>
    <property type="match status" value="1"/>
</dbReference>
<dbReference type="EMBL" id="EQ962654">
    <property type="protein sequence ID" value="EED20609.1"/>
    <property type="molecule type" value="Genomic_DNA"/>
</dbReference>
<dbReference type="RefSeq" id="XP_002481043.1">
    <property type="nucleotide sequence ID" value="XM_002480998.1"/>
</dbReference>
<dbReference type="Gene3D" id="1.20.80.10">
    <property type="match status" value="1"/>
</dbReference>
<comment type="similarity">
    <text evidence="1">Belongs to the ACBP family.</text>
</comment>
<dbReference type="PRINTS" id="PR00689">
    <property type="entry name" value="ACOABINDINGP"/>
</dbReference>
<sequence length="95" mass="10854">MSTEADFKKAAEEVNKLERSPNKDEMLKLYGLYKQGTGADFSAAPKPKPGWVKSLDKDTLKYEAWEQVKDLSVEDAQKQYIEFVAELKEKYGFNA</sequence>
<accession>B8M8U6</accession>
<protein>
    <submittedName>
        <fullName evidence="4">Acyl CoA binding protein family</fullName>
    </submittedName>
</protein>
<dbReference type="PROSITE" id="PS51228">
    <property type="entry name" value="ACB_2"/>
    <property type="match status" value="1"/>
</dbReference>
<dbReference type="OrthoDB" id="346910at2759"/>
<evidence type="ECO:0000256" key="1">
    <source>
        <dbReference type="ARBA" id="ARBA00005567"/>
    </source>
</evidence>
<dbReference type="SUPFAM" id="SSF47027">
    <property type="entry name" value="Acyl-CoA binding protein"/>
    <property type="match status" value="1"/>
</dbReference>
<dbReference type="InterPro" id="IPR035984">
    <property type="entry name" value="Acyl-CoA-binding_sf"/>
</dbReference>
<evidence type="ECO:0000313" key="5">
    <source>
        <dbReference type="Proteomes" id="UP000001745"/>
    </source>
</evidence>
<dbReference type="Pfam" id="PF00887">
    <property type="entry name" value="ACBP"/>
    <property type="match status" value="1"/>
</dbReference>